<dbReference type="Proteomes" id="UP000494117">
    <property type="component" value="Unassembled WGS sequence"/>
</dbReference>
<evidence type="ECO:0000313" key="2">
    <source>
        <dbReference type="Proteomes" id="UP000494117"/>
    </source>
</evidence>
<name>A0A6S7DBZ7_9BURK</name>
<dbReference type="AlphaFoldDB" id="A0A6S7DBZ7"/>
<dbReference type="RefSeq" id="WP_175206086.1">
    <property type="nucleotide sequence ID" value="NZ_CADILG010000005.1"/>
</dbReference>
<dbReference type="EMBL" id="CADILG010000005">
    <property type="protein sequence ID" value="CAB3841334.1"/>
    <property type="molecule type" value="Genomic_DNA"/>
</dbReference>
<reference evidence="1 2" key="1">
    <citation type="submission" date="2020-04" db="EMBL/GenBank/DDBJ databases">
        <authorList>
            <person name="De Canck E."/>
        </authorList>
    </citation>
    <scope>NUCLEOTIDE SEQUENCE [LARGE SCALE GENOMIC DNA]</scope>
    <source>
        <strain evidence="1 2">LMG 26858</strain>
    </source>
</reference>
<protein>
    <submittedName>
        <fullName evidence="1">Uncharacterized protein</fullName>
    </submittedName>
</protein>
<evidence type="ECO:0000313" key="1">
    <source>
        <dbReference type="EMBL" id="CAB3841334.1"/>
    </source>
</evidence>
<organism evidence="1 2">
    <name type="scientific">Achromobacter anxifer</name>
    <dbReference type="NCBI Taxonomy" id="1287737"/>
    <lineage>
        <taxon>Bacteria</taxon>
        <taxon>Pseudomonadati</taxon>
        <taxon>Pseudomonadota</taxon>
        <taxon>Betaproteobacteria</taxon>
        <taxon>Burkholderiales</taxon>
        <taxon>Alcaligenaceae</taxon>
        <taxon>Achromobacter</taxon>
    </lineage>
</organism>
<gene>
    <name evidence="1" type="ORF">LMG26858_01218</name>
</gene>
<sequence>MLTDRADLTDQVSEARREIEAHCQSLVDAGIAQWRINADGGRELHMGSGEKYLFACGGVTRLM</sequence>
<accession>A0A6S7DBZ7</accession>
<keyword evidence="2" id="KW-1185">Reference proteome</keyword>
<proteinExistence type="predicted"/>